<feature type="transmembrane region" description="Helical" evidence="1">
    <location>
        <begin position="283"/>
        <end position="310"/>
    </location>
</feature>
<dbReference type="KEGG" id="pamo:BAR1_03055"/>
<name>A0A347UDR8_9RHOB</name>
<dbReference type="RefSeq" id="WP_118941654.1">
    <property type="nucleotide sequence ID" value="NZ_CP032125.1"/>
</dbReference>
<feature type="transmembrane region" description="Helical" evidence="1">
    <location>
        <begin position="12"/>
        <end position="32"/>
    </location>
</feature>
<accession>A0A347UDR8</accession>
<dbReference type="Proteomes" id="UP000261704">
    <property type="component" value="Chromosome"/>
</dbReference>
<sequence length="475" mass="52812">MGQILAFLWAKGWFVFGPFFTLVFLLTTSPYGKLWENNTNRKRWIGDLYQNNWKARYRRTMGRILDRIDRTLSVHELIAQANSARIAFSHGLINLSTLLAIAYPVLGFVGQWIFGSPLQLGNTLIAPAGSATARVIVFFWFLALLFSYVFLFHRKTVFGLRTPISILKLLVLLGGSFFIFSVGNRVELPTDLAFAGIIALALVTVGIAGTISAIIIVIILILGLKGIIAFVVAVATALSFTEARFGFQPIFRMLYLILLLILLLVSVQQVPSLSTTESPSPTYLLLFFAIFPIFNALADFTSTGLTRYLLRRGLTKPIWFNALLDTLGGLSVFFLLGFALIGYIHLVRPQDGTPLLDLSTLFDQLQNNPSDFWWLALMLGSTLLPTLLHLMVGVATILIQYPAFLRNWTIRKLASGGEGSDIDGWQGSAMVCGMISLSIWLPVILFYYLFRMNHSAVINGTIWVFSSYADLIGAL</sequence>
<reference evidence="2 3" key="1">
    <citation type="submission" date="2018-09" db="EMBL/GenBank/DDBJ databases">
        <title>Profundibacter amoris BAR1 gen. nov., sp. nov., a new member of the Roseobacter clade isolated at Lokis Castle Vent Field on the Arctic Mid-Oceanic Ridge.</title>
        <authorList>
            <person name="Le Moine Bauer S."/>
            <person name="Sjoeberg A.G."/>
            <person name="L'Haridon S."/>
            <person name="Stokke R."/>
            <person name="Roalkvam I."/>
            <person name="Steen I.H."/>
            <person name="Dahle H."/>
        </authorList>
    </citation>
    <scope>NUCLEOTIDE SEQUENCE [LARGE SCALE GENOMIC DNA]</scope>
    <source>
        <strain evidence="2 3">BAR1</strain>
    </source>
</reference>
<dbReference type="EMBL" id="CP032125">
    <property type="protein sequence ID" value="AXX96996.1"/>
    <property type="molecule type" value="Genomic_DNA"/>
</dbReference>
<feature type="transmembrane region" description="Helical" evidence="1">
    <location>
        <begin position="192"/>
        <end position="221"/>
    </location>
</feature>
<protein>
    <submittedName>
        <fullName evidence="2">Uncharacterized protein</fullName>
    </submittedName>
</protein>
<evidence type="ECO:0000313" key="2">
    <source>
        <dbReference type="EMBL" id="AXX96996.1"/>
    </source>
</evidence>
<evidence type="ECO:0000313" key="3">
    <source>
        <dbReference type="Proteomes" id="UP000261704"/>
    </source>
</evidence>
<feature type="transmembrane region" description="Helical" evidence="1">
    <location>
        <begin position="425"/>
        <end position="450"/>
    </location>
</feature>
<feature type="transmembrane region" description="Helical" evidence="1">
    <location>
        <begin position="227"/>
        <end position="247"/>
    </location>
</feature>
<organism evidence="2 3">
    <name type="scientific">Profundibacter amoris</name>
    <dbReference type="NCBI Taxonomy" id="2171755"/>
    <lineage>
        <taxon>Bacteria</taxon>
        <taxon>Pseudomonadati</taxon>
        <taxon>Pseudomonadota</taxon>
        <taxon>Alphaproteobacteria</taxon>
        <taxon>Rhodobacterales</taxon>
        <taxon>Paracoccaceae</taxon>
        <taxon>Profundibacter</taxon>
    </lineage>
</organism>
<gene>
    <name evidence="2" type="ORF">BAR1_03055</name>
</gene>
<feature type="transmembrane region" description="Helical" evidence="1">
    <location>
        <begin position="322"/>
        <end position="346"/>
    </location>
</feature>
<feature type="transmembrane region" description="Helical" evidence="1">
    <location>
        <begin position="92"/>
        <end position="114"/>
    </location>
</feature>
<keyword evidence="3" id="KW-1185">Reference proteome</keyword>
<dbReference type="AlphaFoldDB" id="A0A347UDR8"/>
<feature type="transmembrane region" description="Helical" evidence="1">
    <location>
        <begin position="372"/>
        <end position="404"/>
    </location>
</feature>
<keyword evidence="1" id="KW-0812">Transmembrane</keyword>
<feature type="transmembrane region" description="Helical" evidence="1">
    <location>
        <begin position="254"/>
        <end position="271"/>
    </location>
</feature>
<dbReference type="OrthoDB" id="7830653at2"/>
<evidence type="ECO:0000256" key="1">
    <source>
        <dbReference type="SAM" id="Phobius"/>
    </source>
</evidence>
<feature type="transmembrane region" description="Helical" evidence="1">
    <location>
        <begin position="135"/>
        <end position="152"/>
    </location>
</feature>
<keyword evidence="1" id="KW-1133">Transmembrane helix</keyword>
<proteinExistence type="predicted"/>
<feature type="transmembrane region" description="Helical" evidence="1">
    <location>
        <begin position="158"/>
        <end position="180"/>
    </location>
</feature>
<keyword evidence="1" id="KW-0472">Membrane</keyword>